<dbReference type="InterPro" id="IPR021724">
    <property type="entry name" value="DUF3297"/>
</dbReference>
<feature type="region of interest" description="Disordered" evidence="1">
    <location>
        <begin position="1"/>
        <end position="25"/>
    </location>
</feature>
<dbReference type="EMBL" id="VOQR01000001">
    <property type="protein sequence ID" value="TXC69562.1"/>
    <property type="molecule type" value="Genomic_DNA"/>
</dbReference>
<keyword evidence="3" id="KW-1185">Reference proteome</keyword>
<dbReference type="Pfam" id="PF11730">
    <property type="entry name" value="DUF3297"/>
    <property type="match status" value="1"/>
</dbReference>
<accession>A0A5C6U9I1</accession>
<dbReference type="AlphaFoldDB" id="A0A5C6U9I1"/>
<name>A0A5C6U9I1_9SPHN</name>
<gene>
    <name evidence="2" type="ORF">FSB78_00205</name>
</gene>
<dbReference type="RefSeq" id="WP_147078929.1">
    <property type="nucleotide sequence ID" value="NZ_VOQR01000001.1"/>
</dbReference>
<protein>
    <submittedName>
        <fullName evidence="2">DUF3297 family protein</fullName>
    </submittedName>
</protein>
<proteinExistence type="predicted"/>
<evidence type="ECO:0000313" key="2">
    <source>
        <dbReference type="EMBL" id="TXC69562.1"/>
    </source>
</evidence>
<dbReference type="Proteomes" id="UP000321250">
    <property type="component" value="Unassembled WGS sequence"/>
</dbReference>
<evidence type="ECO:0000256" key="1">
    <source>
        <dbReference type="SAM" id="MobiDB-lite"/>
    </source>
</evidence>
<dbReference type="OrthoDB" id="8756821at2"/>
<evidence type="ECO:0000313" key="3">
    <source>
        <dbReference type="Proteomes" id="UP000321250"/>
    </source>
</evidence>
<organism evidence="2 3">
    <name type="scientific">Sphingomonas ginsenosidivorax</name>
    <dbReference type="NCBI Taxonomy" id="862135"/>
    <lineage>
        <taxon>Bacteria</taxon>
        <taxon>Pseudomonadati</taxon>
        <taxon>Pseudomonadota</taxon>
        <taxon>Alphaproteobacteria</taxon>
        <taxon>Sphingomonadales</taxon>
        <taxon>Sphingomonadaceae</taxon>
        <taxon>Sphingomonas</taxon>
    </lineage>
</organism>
<reference evidence="2 3" key="1">
    <citation type="journal article" date="2013" name="Antonie Van Leeuwenhoek">
        <title>Sphingomonas ginsenosidivorax sp. nov., with the ability to transform ginsenosides.</title>
        <authorList>
            <person name="Jin X.F."/>
            <person name="Kim J.K."/>
            <person name="Liu Q.M."/>
            <person name="Kang M.S."/>
            <person name="He D."/>
            <person name="Jin F.X."/>
            <person name="Kim S.C."/>
            <person name="Im W.T."/>
        </authorList>
    </citation>
    <scope>NUCLEOTIDE SEQUENCE [LARGE SCALE GENOMIC DNA]</scope>
    <source>
        <strain evidence="2 3">KHI67</strain>
    </source>
</reference>
<sequence>MTETPETPQVEAVQGDTPPDRLSTNYRSPFFQQDLLERGIGIRFKGAQRHDVEEYCISEGWIRVALGKKVDRHGNPLTLKLSGDVEAWFERPAADKAD</sequence>
<comment type="caution">
    <text evidence="2">The sequence shown here is derived from an EMBL/GenBank/DDBJ whole genome shotgun (WGS) entry which is preliminary data.</text>
</comment>